<proteinExistence type="predicted"/>
<reference evidence="1 2" key="1">
    <citation type="submission" date="2018-11" db="EMBL/GenBank/DDBJ databases">
        <title>Schleiferia aggregans sp. nov., a moderately thermophilic heterotrophic bacterium isolated from microbial mats at a terrestrial hot spring.</title>
        <authorList>
            <person name="Iino T."/>
            <person name="Ohkuma M."/>
            <person name="Haruta S."/>
        </authorList>
    </citation>
    <scope>NUCLEOTIDE SEQUENCE [LARGE SCALE GENOMIC DNA]</scope>
    <source>
        <strain evidence="1 2">LA</strain>
    </source>
</reference>
<gene>
    <name evidence="1" type="ORF">JCM31826_07410</name>
</gene>
<dbReference type="NCBIfam" id="TIGR00250">
    <property type="entry name" value="RNAse_H_YqgF"/>
    <property type="match status" value="1"/>
</dbReference>
<dbReference type="Pfam" id="PF03652">
    <property type="entry name" value="RuvX"/>
    <property type="match status" value="1"/>
</dbReference>
<dbReference type="AlphaFoldDB" id="A0A401XJR6"/>
<comment type="caution">
    <text evidence="1">The sequence shown here is derived from an EMBL/GenBank/DDBJ whole genome shotgun (WGS) entry which is preliminary data.</text>
</comment>
<protein>
    <submittedName>
        <fullName evidence="1">Putative pre-16S rRNA nuclease</fullName>
    </submittedName>
</protein>
<dbReference type="PANTHER" id="PTHR33317:SF4">
    <property type="entry name" value="POLYNUCLEOTIDYL TRANSFERASE, RIBONUCLEASE H-LIKE SUPERFAMILY PROTEIN"/>
    <property type="match status" value="1"/>
</dbReference>
<dbReference type="PANTHER" id="PTHR33317">
    <property type="entry name" value="POLYNUCLEOTIDYL TRANSFERASE, RIBONUCLEASE H-LIKE SUPERFAMILY PROTEIN"/>
    <property type="match status" value="1"/>
</dbReference>
<dbReference type="CDD" id="cd16964">
    <property type="entry name" value="YqgF"/>
    <property type="match status" value="1"/>
</dbReference>
<organism evidence="1 2">
    <name type="scientific">Thermaurantimonas aggregans</name>
    <dbReference type="NCBI Taxonomy" id="2173829"/>
    <lineage>
        <taxon>Bacteria</taxon>
        <taxon>Pseudomonadati</taxon>
        <taxon>Bacteroidota</taxon>
        <taxon>Flavobacteriia</taxon>
        <taxon>Flavobacteriales</taxon>
        <taxon>Schleiferiaceae</taxon>
        <taxon>Thermaurantimonas</taxon>
    </lineage>
</organism>
<dbReference type="EMBL" id="BHZE01000005">
    <property type="protein sequence ID" value="GCD77259.1"/>
    <property type="molecule type" value="Genomic_DNA"/>
</dbReference>
<dbReference type="InterPro" id="IPR005227">
    <property type="entry name" value="YqgF"/>
</dbReference>
<dbReference type="SUPFAM" id="SSF53098">
    <property type="entry name" value="Ribonuclease H-like"/>
    <property type="match status" value="1"/>
</dbReference>
<sequence>MIASPRETVETSQIEKFLEKFLQQEPVEAVVLGYPAKSDGNVNEDVEGIYQKIIRFIQRKFPSVAIHRIDERFTSKLAQRALVESGMKKKDRQKKEILDQVSAAIILQDFLETRR</sequence>
<evidence type="ECO:0000313" key="1">
    <source>
        <dbReference type="EMBL" id="GCD77259.1"/>
    </source>
</evidence>
<dbReference type="Gene3D" id="3.30.420.140">
    <property type="entry name" value="YqgF/RNase H-like domain"/>
    <property type="match status" value="1"/>
</dbReference>
<accession>A0A401XJR6</accession>
<dbReference type="InterPro" id="IPR037027">
    <property type="entry name" value="YqgF/RNaseH-like_dom_sf"/>
</dbReference>
<keyword evidence="2" id="KW-1185">Reference proteome</keyword>
<name>A0A401XJR6_9FLAO</name>
<dbReference type="GO" id="GO:0005829">
    <property type="term" value="C:cytosol"/>
    <property type="evidence" value="ECO:0007669"/>
    <property type="project" value="TreeGrafter"/>
</dbReference>
<dbReference type="GO" id="GO:0000967">
    <property type="term" value="P:rRNA 5'-end processing"/>
    <property type="evidence" value="ECO:0007669"/>
    <property type="project" value="TreeGrafter"/>
</dbReference>
<dbReference type="Proteomes" id="UP000286715">
    <property type="component" value="Unassembled WGS sequence"/>
</dbReference>
<evidence type="ECO:0000313" key="2">
    <source>
        <dbReference type="Proteomes" id="UP000286715"/>
    </source>
</evidence>
<dbReference type="InterPro" id="IPR012337">
    <property type="entry name" value="RNaseH-like_sf"/>
</dbReference>